<accession>A0A6J1DGD7</accession>
<keyword evidence="3" id="KW-1185">Reference proteome</keyword>
<dbReference type="PANTHER" id="PTHR36721">
    <property type="entry name" value="PROLINE-RICH FAMILY PROTEIN"/>
    <property type="match status" value="1"/>
</dbReference>
<dbReference type="AlphaFoldDB" id="A0A6J1DGD7"/>
<gene>
    <name evidence="4" type="primary">LOC111020262</name>
</gene>
<dbReference type="KEGG" id="mcha:111020262"/>
<evidence type="ECO:0000256" key="2">
    <source>
        <dbReference type="SAM" id="Phobius"/>
    </source>
</evidence>
<feature type="region of interest" description="Disordered" evidence="1">
    <location>
        <begin position="28"/>
        <end position="121"/>
    </location>
</feature>
<feature type="compositionally biased region" description="Pro residues" evidence="1">
    <location>
        <begin position="35"/>
        <end position="79"/>
    </location>
</feature>
<evidence type="ECO:0000313" key="4">
    <source>
        <dbReference type="RefSeq" id="XP_022152564.1"/>
    </source>
</evidence>
<organism evidence="3 4">
    <name type="scientific">Momordica charantia</name>
    <name type="common">Bitter gourd</name>
    <name type="synonym">Balsam pear</name>
    <dbReference type="NCBI Taxonomy" id="3673"/>
    <lineage>
        <taxon>Eukaryota</taxon>
        <taxon>Viridiplantae</taxon>
        <taxon>Streptophyta</taxon>
        <taxon>Embryophyta</taxon>
        <taxon>Tracheophyta</taxon>
        <taxon>Spermatophyta</taxon>
        <taxon>Magnoliopsida</taxon>
        <taxon>eudicotyledons</taxon>
        <taxon>Gunneridae</taxon>
        <taxon>Pentapetalae</taxon>
        <taxon>rosids</taxon>
        <taxon>fabids</taxon>
        <taxon>Cucurbitales</taxon>
        <taxon>Cucurbitaceae</taxon>
        <taxon>Momordiceae</taxon>
        <taxon>Momordica</taxon>
    </lineage>
</organism>
<evidence type="ECO:0000313" key="3">
    <source>
        <dbReference type="Proteomes" id="UP000504603"/>
    </source>
</evidence>
<protein>
    <submittedName>
        <fullName evidence="4">Proline-rich receptor-like protein kinase PERK9</fullName>
    </submittedName>
</protein>
<dbReference type="OrthoDB" id="1740027at2759"/>
<proteinExistence type="predicted"/>
<feature type="transmembrane region" description="Helical" evidence="2">
    <location>
        <begin position="128"/>
        <end position="149"/>
    </location>
</feature>
<dbReference type="GeneID" id="111020262"/>
<keyword evidence="2" id="KW-1133">Transmembrane helix</keyword>
<dbReference type="RefSeq" id="XP_022152564.1">
    <property type="nucleotide sequence ID" value="XM_022296872.1"/>
</dbReference>
<keyword evidence="2" id="KW-0812">Transmembrane</keyword>
<keyword evidence="2" id="KW-0472">Membrane</keyword>
<reference evidence="4" key="1">
    <citation type="submission" date="2025-08" db="UniProtKB">
        <authorList>
            <consortium name="RefSeq"/>
        </authorList>
    </citation>
    <scope>IDENTIFICATION</scope>
    <source>
        <strain evidence="4">OHB3-1</strain>
    </source>
</reference>
<name>A0A6J1DGD7_MOMCH</name>
<evidence type="ECO:0000256" key="1">
    <source>
        <dbReference type="SAM" id="MobiDB-lite"/>
    </source>
</evidence>
<sequence>MERPLTTFIFVISGFAFSILSLLVECQPQDRPNSPVTPSPPRLPSPPPRSPSLPPPSPPSPPQPSPLSPPPPSPVSPPPPRRRRSSSPPPSRASSARNENPQLGGTHKKNNKKNQAEKRSRLNKGKQVGLFFVGIAAVLQVCVVGFLVFKRRQLLRFKEQYESFS</sequence>
<dbReference type="PANTHER" id="PTHR36721:SF1">
    <property type="entry name" value="OS04G0446401 PROTEIN"/>
    <property type="match status" value="1"/>
</dbReference>
<dbReference type="Proteomes" id="UP000504603">
    <property type="component" value="Unplaced"/>
</dbReference>
<feature type="transmembrane region" description="Helical" evidence="2">
    <location>
        <begin position="6"/>
        <end position="24"/>
    </location>
</feature>